<keyword evidence="1" id="KW-0805">Transcription regulation</keyword>
<sequence>MIRIHFTAADFARVRFASRPAPLQELNVALMRMCHPGDALLFGRWRRRLLRSLPGTVVPLRDLVPAAEAPVFIDVFSDSLAEGLDTVRATRPALVRSEIERVYARHASPAPLWIRDLHRGDADAWLLLRRAQHAAFDAVLRPVWSLVQDLHHAEFARHALVVAEHGIGAALTALVPGGRLHEAVWEFEAPVEREIELHGRGVVLVPTFHWTGGLLLSDLPGRPLFLTYPAGPGLPLAADGAGGTDDALAGVLGRTRTDILLLLAEEHTTGGLARRLRVSAATVSAHTAALRGAGLISTVRAGRAVLHRRTALGSLLVRRRDGSRGAHG</sequence>
<dbReference type="AlphaFoldDB" id="A0A4V2JHK7"/>
<dbReference type="Proteomes" id="UP000292452">
    <property type="component" value="Unassembled WGS sequence"/>
</dbReference>
<feature type="domain" description="HTH arsR-type" evidence="4">
    <location>
        <begin position="247"/>
        <end position="321"/>
    </location>
</feature>
<accession>A0A4V2JHK7</accession>
<dbReference type="RefSeq" id="WP_131126252.1">
    <property type="nucleotide sequence ID" value="NZ_SIXH01000597.1"/>
</dbReference>
<protein>
    <submittedName>
        <fullName evidence="5">ArsR family transcriptional regulator</fullName>
    </submittedName>
</protein>
<dbReference type="GO" id="GO:0003700">
    <property type="term" value="F:DNA-binding transcription factor activity"/>
    <property type="evidence" value="ECO:0007669"/>
    <property type="project" value="InterPro"/>
</dbReference>
<dbReference type="InterPro" id="IPR011991">
    <property type="entry name" value="ArsR-like_HTH"/>
</dbReference>
<evidence type="ECO:0000259" key="4">
    <source>
        <dbReference type="SMART" id="SM00418"/>
    </source>
</evidence>
<dbReference type="Gene3D" id="1.10.10.10">
    <property type="entry name" value="Winged helix-like DNA-binding domain superfamily/Winged helix DNA-binding domain"/>
    <property type="match status" value="1"/>
</dbReference>
<comment type="caution">
    <text evidence="5">The sequence shown here is derived from an EMBL/GenBank/DDBJ whole genome shotgun (WGS) entry which is preliminary data.</text>
</comment>
<dbReference type="SUPFAM" id="SSF46785">
    <property type="entry name" value="Winged helix' DNA-binding domain"/>
    <property type="match status" value="1"/>
</dbReference>
<dbReference type="InterPro" id="IPR051011">
    <property type="entry name" value="Metal_resp_trans_reg"/>
</dbReference>
<evidence type="ECO:0000313" key="6">
    <source>
        <dbReference type="Proteomes" id="UP000292452"/>
    </source>
</evidence>
<dbReference type="InterPro" id="IPR036388">
    <property type="entry name" value="WH-like_DNA-bd_sf"/>
</dbReference>
<keyword evidence="3" id="KW-0804">Transcription</keyword>
<dbReference type="InterPro" id="IPR036390">
    <property type="entry name" value="WH_DNA-bd_sf"/>
</dbReference>
<keyword evidence="2" id="KW-0238">DNA-binding</keyword>
<evidence type="ECO:0000256" key="1">
    <source>
        <dbReference type="ARBA" id="ARBA00023015"/>
    </source>
</evidence>
<evidence type="ECO:0000313" key="5">
    <source>
        <dbReference type="EMBL" id="TBO55081.1"/>
    </source>
</evidence>
<reference evidence="5 6" key="1">
    <citation type="submission" date="2019-02" db="EMBL/GenBank/DDBJ databases">
        <title>Draft Genome Sequence of Streptomyces sp. AM-2504, identified by 16S rRNA comparative analysis as a Streptomyces Kasugaensis strain.</title>
        <authorList>
            <person name="Napolioni V."/>
            <person name="Giuliodori A.M."/>
            <person name="Spurio R."/>
            <person name="Fabbretti A."/>
        </authorList>
    </citation>
    <scope>NUCLEOTIDE SEQUENCE [LARGE SCALE GENOMIC DNA]</scope>
    <source>
        <strain evidence="5 6">AM-2504</strain>
    </source>
</reference>
<evidence type="ECO:0000256" key="2">
    <source>
        <dbReference type="ARBA" id="ARBA00023125"/>
    </source>
</evidence>
<dbReference type="EMBL" id="SIXH01000597">
    <property type="protein sequence ID" value="TBO55081.1"/>
    <property type="molecule type" value="Genomic_DNA"/>
</dbReference>
<dbReference type="InterPro" id="IPR001845">
    <property type="entry name" value="HTH_ArsR_DNA-bd_dom"/>
</dbReference>
<dbReference type="Pfam" id="PF01022">
    <property type="entry name" value="HTH_5"/>
    <property type="match status" value="1"/>
</dbReference>
<name>A0A4V2JHK7_STRKA</name>
<dbReference type="CDD" id="cd00090">
    <property type="entry name" value="HTH_ARSR"/>
    <property type="match status" value="1"/>
</dbReference>
<keyword evidence="6" id="KW-1185">Reference proteome</keyword>
<gene>
    <name evidence="5" type="ORF">EYS09_35135</name>
</gene>
<evidence type="ECO:0000256" key="3">
    <source>
        <dbReference type="ARBA" id="ARBA00023163"/>
    </source>
</evidence>
<dbReference type="GO" id="GO:0003677">
    <property type="term" value="F:DNA binding"/>
    <property type="evidence" value="ECO:0007669"/>
    <property type="project" value="UniProtKB-KW"/>
</dbReference>
<dbReference type="SMART" id="SM00418">
    <property type="entry name" value="HTH_ARSR"/>
    <property type="match status" value="1"/>
</dbReference>
<dbReference type="PANTHER" id="PTHR43132:SF8">
    <property type="entry name" value="HTH-TYPE TRANSCRIPTIONAL REGULATOR KMTR"/>
    <property type="match status" value="1"/>
</dbReference>
<dbReference type="PANTHER" id="PTHR43132">
    <property type="entry name" value="ARSENICAL RESISTANCE OPERON REPRESSOR ARSR-RELATED"/>
    <property type="match status" value="1"/>
</dbReference>
<organism evidence="5 6">
    <name type="scientific">Streptomyces kasugaensis</name>
    <dbReference type="NCBI Taxonomy" id="1946"/>
    <lineage>
        <taxon>Bacteria</taxon>
        <taxon>Bacillati</taxon>
        <taxon>Actinomycetota</taxon>
        <taxon>Actinomycetes</taxon>
        <taxon>Kitasatosporales</taxon>
        <taxon>Streptomycetaceae</taxon>
        <taxon>Streptomyces</taxon>
    </lineage>
</organism>
<proteinExistence type="predicted"/>